<proteinExistence type="predicted"/>
<evidence type="ECO:0000313" key="2">
    <source>
        <dbReference type="EMBL" id="MYM71749.1"/>
    </source>
</evidence>
<feature type="compositionally biased region" description="Polar residues" evidence="1">
    <location>
        <begin position="581"/>
        <end position="591"/>
    </location>
</feature>
<reference evidence="2 3" key="1">
    <citation type="submission" date="2019-12" db="EMBL/GenBank/DDBJ databases">
        <title>Novel species isolated from a subtropical stream in China.</title>
        <authorList>
            <person name="Lu H."/>
        </authorList>
    </citation>
    <scope>NUCLEOTIDE SEQUENCE [LARGE SCALE GENOMIC DNA]</scope>
    <source>
        <strain evidence="2 3">FT134W</strain>
    </source>
</reference>
<feature type="region of interest" description="Disordered" evidence="1">
    <location>
        <begin position="577"/>
        <end position="646"/>
    </location>
</feature>
<dbReference type="Proteomes" id="UP000469734">
    <property type="component" value="Unassembled WGS sequence"/>
</dbReference>
<gene>
    <name evidence="2" type="ORF">GTP56_05995</name>
</gene>
<sequence length="662" mass="73963">MPPIITWPTAIADGMTKEHQELFNSRVSAIKSYFSGDSVKEIERVTGVNAKLLPTLAQKCLQIADDGRILGFRALLPYVRRKTHERSSPFKAKFPEAKGGFSGALNSLLMRFPDAEPMLVKMILQEKKNGVIHEYKIRPSDLHRVFIKFIKEKGVTEQEWPLNCKFRGIRSIQKYMKDLLDRQFAKGVSSRGDSAARAHINVGTGESGLITFSEAYECVEIDAYNIEAHMSVEIETPEGTYAYVLLERLWLIAAVEWLSEALLSYSIVYRSEVTADDVVKVIRDAATGKWEPMNLTLPLEYPLGAGLPSGVIEAAQGAQWSVTMLDGALAHLATSVHDKCRKAFGFGINWGAVGRFERRPHVEGFFNRVAKQLFKRLPSTTGSSPQNGRAEDAEKKAVEYRIVASDVEQVLDVVAAEMNHLPGGAFNITPLETLRLFFEDRRKMFLPRRLPECALENARTLLTKESHTVRGGRETGRRPYVQVDRARYTNDVLCNAGHLVGKKIVLVIDEVDMRQLKAYLPDGGELGTLKALGKWGMTKHSRRTRKAINRLCHRRILTLSEFDDPVQAYLRHLSTTEKNKSVSAQNATELTRVSKEAGIKPRIHAPVSQRSLPASHDPSNSGAPKPPKPGPSSISQAQERSVLRAVGLGDTDKFFNKVKNRR</sequence>
<comment type="caution">
    <text evidence="2">The sequence shown here is derived from an EMBL/GenBank/DDBJ whole genome shotgun (WGS) entry which is preliminary data.</text>
</comment>
<evidence type="ECO:0000313" key="3">
    <source>
        <dbReference type="Proteomes" id="UP000469734"/>
    </source>
</evidence>
<dbReference type="RefSeq" id="WP_161049390.1">
    <property type="nucleotide sequence ID" value="NZ_WWCR01000004.1"/>
</dbReference>
<dbReference type="EMBL" id="WWCR01000004">
    <property type="protein sequence ID" value="MYM71749.1"/>
    <property type="molecule type" value="Genomic_DNA"/>
</dbReference>
<organism evidence="2 3">
    <name type="scientific">Duganella margarita</name>
    <dbReference type="NCBI Taxonomy" id="2692170"/>
    <lineage>
        <taxon>Bacteria</taxon>
        <taxon>Pseudomonadati</taxon>
        <taxon>Pseudomonadota</taxon>
        <taxon>Betaproteobacteria</taxon>
        <taxon>Burkholderiales</taxon>
        <taxon>Oxalobacteraceae</taxon>
        <taxon>Telluria group</taxon>
        <taxon>Duganella</taxon>
    </lineage>
</organism>
<evidence type="ECO:0000256" key="1">
    <source>
        <dbReference type="SAM" id="MobiDB-lite"/>
    </source>
</evidence>
<dbReference type="Gene3D" id="3.30.420.10">
    <property type="entry name" value="Ribonuclease H-like superfamily/Ribonuclease H"/>
    <property type="match status" value="1"/>
</dbReference>
<dbReference type="GO" id="GO:0003676">
    <property type="term" value="F:nucleic acid binding"/>
    <property type="evidence" value="ECO:0007669"/>
    <property type="project" value="InterPro"/>
</dbReference>
<protein>
    <recommendedName>
        <fullName evidence="4">Integrase catalytic domain-containing protein</fullName>
    </recommendedName>
</protein>
<evidence type="ECO:0008006" key="4">
    <source>
        <dbReference type="Google" id="ProtNLM"/>
    </source>
</evidence>
<accession>A0A7X4GZ88</accession>
<name>A0A7X4GZ88_9BURK</name>
<dbReference type="AlphaFoldDB" id="A0A7X4GZ88"/>
<dbReference type="InterPro" id="IPR036397">
    <property type="entry name" value="RNaseH_sf"/>
</dbReference>